<evidence type="ECO:0000256" key="1">
    <source>
        <dbReference type="SAM" id="Phobius"/>
    </source>
</evidence>
<sequence>MKLTPAEELALRKIERQELQFQKWKKILVVECVVMVAVGVWFMNLLGDIPENYKESLEMQAVIYSAAIPMLYFFCGMTGYLIGMTLKNWKGNPERVLILGILKRSQAYESEPADGDNVG</sequence>
<comment type="caution">
    <text evidence="2">The sequence shown here is derived from an EMBL/GenBank/DDBJ whole genome shotgun (WGS) entry which is preliminary data.</text>
</comment>
<dbReference type="RefSeq" id="WP_110131088.1">
    <property type="nucleotide sequence ID" value="NZ_QHJQ01000005.1"/>
</dbReference>
<dbReference type="InParanoid" id="A0A317ZL92"/>
<keyword evidence="3" id="KW-1185">Reference proteome</keyword>
<keyword evidence="1" id="KW-1133">Transmembrane helix</keyword>
<gene>
    <name evidence="2" type="ORF">DDZ13_08870</name>
</gene>
<name>A0A317ZL92_9BACT</name>
<organism evidence="2 3">
    <name type="scientific">Coraliomargarita sinensis</name>
    <dbReference type="NCBI Taxonomy" id="2174842"/>
    <lineage>
        <taxon>Bacteria</taxon>
        <taxon>Pseudomonadati</taxon>
        <taxon>Verrucomicrobiota</taxon>
        <taxon>Opitutia</taxon>
        <taxon>Puniceicoccales</taxon>
        <taxon>Coraliomargaritaceae</taxon>
        <taxon>Coraliomargarita</taxon>
    </lineage>
</organism>
<feature type="transmembrane region" description="Helical" evidence="1">
    <location>
        <begin position="27"/>
        <end position="46"/>
    </location>
</feature>
<evidence type="ECO:0000313" key="2">
    <source>
        <dbReference type="EMBL" id="PXA04141.1"/>
    </source>
</evidence>
<proteinExistence type="predicted"/>
<reference evidence="2 3" key="1">
    <citation type="submission" date="2018-05" db="EMBL/GenBank/DDBJ databases">
        <title>Coraliomargarita sinensis sp. nov., isolated from a marine solar saltern.</title>
        <authorList>
            <person name="Zhou L.Y."/>
        </authorList>
    </citation>
    <scope>NUCLEOTIDE SEQUENCE [LARGE SCALE GENOMIC DNA]</scope>
    <source>
        <strain evidence="2 3">WN38</strain>
    </source>
</reference>
<keyword evidence="1" id="KW-0812">Transmembrane</keyword>
<dbReference type="Proteomes" id="UP000247099">
    <property type="component" value="Unassembled WGS sequence"/>
</dbReference>
<accession>A0A317ZL92</accession>
<feature type="transmembrane region" description="Helical" evidence="1">
    <location>
        <begin position="61"/>
        <end position="82"/>
    </location>
</feature>
<protein>
    <submittedName>
        <fullName evidence="2">Uncharacterized protein</fullName>
    </submittedName>
</protein>
<dbReference type="EMBL" id="QHJQ01000005">
    <property type="protein sequence ID" value="PXA04141.1"/>
    <property type="molecule type" value="Genomic_DNA"/>
</dbReference>
<keyword evidence="1" id="KW-0472">Membrane</keyword>
<evidence type="ECO:0000313" key="3">
    <source>
        <dbReference type="Proteomes" id="UP000247099"/>
    </source>
</evidence>
<dbReference type="AlphaFoldDB" id="A0A317ZL92"/>